<protein>
    <submittedName>
        <fullName evidence="5">Caspase family protein</fullName>
    </submittedName>
</protein>
<proteinExistence type="inferred from homology"/>
<gene>
    <name evidence="5" type="ORF">RKE40_26940</name>
</gene>
<evidence type="ECO:0000313" key="5">
    <source>
        <dbReference type="EMBL" id="MDU0343540.1"/>
    </source>
</evidence>
<dbReference type="Proteomes" id="UP001254257">
    <property type="component" value="Unassembled WGS sequence"/>
</dbReference>
<dbReference type="RefSeq" id="WP_316021247.1">
    <property type="nucleotide sequence ID" value="NZ_JAWDID010000073.1"/>
</dbReference>
<keyword evidence="6" id="KW-1185">Reference proteome</keyword>
<name>A0ABU3SFG1_9HYPH</name>
<dbReference type="Pfam" id="PF00656">
    <property type="entry name" value="Peptidase_C14"/>
    <property type="match status" value="1"/>
</dbReference>
<dbReference type="SUPFAM" id="SSF52129">
    <property type="entry name" value="Caspase-like"/>
    <property type="match status" value="1"/>
</dbReference>
<organism evidence="5 6">
    <name type="scientific">Bosea rubneri</name>
    <dbReference type="NCBI Taxonomy" id="3075434"/>
    <lineage>
        <taxon>Bacteria</taxon>
        <taxon>Pseudomonadati</taxon>
        <taxon>Pseudomonadota</taxon>
        <taxon>Alphaproteobacteria</taxon>
        <taxon>Hyphomicrobiales</taxon>
        <taxon>Boseaceae</taxon>
        <taxon>Bosea</taxon>
    </lineage>
</organism>
<evidence type="ECO:0000259" key="4">
    <source>
        <dbReference type="PROSITE" id="PS50208"/>
    </source>
</evidence>
<feature type="signal peptide" evidence="3">
    <location>
        <begin position="1"/>
        <end position="26"/>
    </location>
</feature>
<sequence length="688" mass="75559">MRISSCFLLRLLALALVFTGALGIAAANEPKERRVALVIGNAAYRAAPALPNPGNDAQDMAAALKALGFEVIDGHDLDRRGMGEALSRFARAANGADAALVFYAGHGLQFRGENFLLPVDAAPSDEFAIPYETTRVADLVDALQNAKGIRILILDACRNNPLADRIASSGRSRDSSIGRGLARMAQSSGMVVAYATQANDVAADGTGRNSPFSAAMLEHLSEPGLEIGQMFRRVAVSVNQRTKGRQTPELSLSLLGDFYFNRAETDLQAWSKVRDSNEAPALRGFIERFPKSYLADAARARIDAVERAQREDTLRRQLAGYEEERRRAAQAAETARQAEAQRLAAERTERDRLSAAQAETRRKAEEEAARQQAEQRRRLDQRLAELEAENRKVQAELASRAEEQARRARDDKERESQARERERLSAAQTDRLKTAEAEANRQKQEEERRIAERLAKLEEENRRASADLAERFKAEAAIRQAVERDRARLVGELETERRRAAEELQRVQREAANAAAREAASTSAAPVRVANLPQDGASAPTASPAIQLDLAGLTKTINVELGRIGCYRGRPEGEWSSRPTSRAVQEFARLARITPPDAPSTEFLDLLKRQSGRICPLQCSARQIERDGACVAKSCPSGQRLDADGDCVAPKPKRVAQPAAEPRQKQRPAPAAPRGGRCFTFNGQSFCE</sequence>
<feature type="compositionally biased region" description="Low complexity" evidence="2">
    <location>
        <begin position="656"/>
        <end position="674"/>
    </location>
</feature>
<evidence type="ECO:0000256" key="1">
    <source>
        <dbReference type="ARBA" id="ARBA00010134"/>
    </source>
</evidence>
<dbReference type="InterPro" id="IPR052039">
    <property type="entry name" value="Caspase-related_regulators"/>
</dbReference>
<dbReference type="Gene3D" id="3.40.50.1460">
    <property type="match status" value="1"/>
</dbReference>
<dbReference type="InterPro" id="IPR015917">
    <property type="entry name" value="Pept_C14A"/>
</dbReference>
<dbReference type="PROSITE" id="PS50208">
    <property type="entry name" value="CASPASE_P20"/>
    <property type="match status" value="1"/>
</dbReference>
<dbReference type="PANTHER" id="PTHR22576:SF37">
    <property type="entry name" value="MUCOSA-ASSOCIATED LYMPHOID TISSUE LYMPHOMA TRANSLOCATION PROTEIN 1"/>
    <property type="match status" value="1"/>
</dbReference>
<feature type="domain" description="Caspase family p20" evidence="4">
    <location>
        <begin position="32"/>
        <end position="161"/>
    </location>
</feature>
<keyword evidence="3" id="KW-0732">Signal</keyword>
<reference evidence="5 6" key="1">
    <citation type="submission" date="2023-09" db="EMBL/GenBank/DDBJ databases">
        <title>Whole genome shotgun sequencing (WGS) of Bosea sp. ZW T0_25, isolated from stored onions (Allium cepa).</title>
        <authorList>
            <person name="Stoll D.A."/>
            <person name="Huch M."/>
        </authorList>
    </citation>
    <scope>NUCLEOTIDE SEQUENCE [LARGE SCALE GENOMIC DNA]</scope>
    <source>
        <strain evidence="5 6">ZW T0_25</strain>
    </source>
</reference>
<dbReference type="InterPro" id="IPR029030">
    <property type="entry name" value="Caspase-like_dom_sf"/>
</dbReference>
<comment type="caution">
    <text evidence="5">The sequence shown here is derived from an EMBL/GenBank/DDBJ whole genome shotgun (WGS) entry which is preliminary data.</text>
</comment>
<feature type="compositionally biased region" description="Low complexity" evidence="2">
    <location>
        <begin position="329"/>
        <end position="343"/>
    </location>
</feature>
<accession>A0ABU3SFG1</accession>
<feature type="region of interest" description="Disordered" evidence="2">
    <location>
        <begin position="641"/>
        <end position="677"/>
    </location>
</feature>
<dbReference type="SMART" id="SM00115">
    <property type="entry name" value="CASc"/>
    <property type="match status" value="1"/>
</dbReference>
<feature type="region of interest" description="Disordered" evidence="2">
    <location>
        <begin position="394"/>
        <end position="447"/>
    </location>
</feature>
<dbReference type="InterPro" id="IPR011600">
    <property type="entry name" value="Pept_C14_caspase"/>
</dbReference>
<feature type="chain" id="PRO_5045332093" evidence="3">
    <location>
        <begin position="27"/>
        <end position="688"/>
    </location>
</feature>
<feature type="region of interest" description="Disordered" evidence="2">
    <location>
        <begin position="329"/>
        <end position="377"/>
    </location>
</feature>
<feature type="compositionally biased region" description="Basic and acidic residues" evidence="2">
    <location>
        <begin position="344"/>
        <end position="377"/>
    </location>
</feature>
<comment type="similarity">
    <text evidence="1">Belongs to the peptidase C14A family.</text>
</comment>
<dbReference type="EMBL" id="JAWDID010000073">
    <property type="protein sequence ID" value="MDU0343540.1"/>
    <property type="molecule type" value="Genomic_DNA"/>
</dbReference>
<evidence type="ECO:0000256" key="2">
    <source>
        <dbReference type="SAM" id="MobiDB-lite"/>
    </source>
</evidence>
<evidence type="ECO:0000256" key="3">
    <source>
        <dbReference type="SAM" id="SignalP"/>
    </source>
</evidence>
<evidence type="ECO:0000313" key="6">
    <source>
        <dbReference type="Proteomes" id="UP001254257"/>
    </source>
</evidence>
<dbReference type="PANTHER" id="PTHR22576">
    <property type="entry name" value="MUCOSA ASSOCIATED LYMPHOID TISSUE LYMPHOMA TRANSLOCATION PROTEIN 1/PARACASPASE"/>
    <property type="match status" value="1"/>
</dbReference>
<dbReference type="InterPro" id="IPR001309">
    <property type="entry name" value="Pept_C14_p20"/>
</dbReference>